<dbReference type="GO" id="GO:0005737">
    <property type="term" value="C:cytoplasm"/>
    <property type="evidence" value="ECO:0007669"/>
    <property type="project" value="UniProtKB-SubCell"/>
</dbReference>
<comment type="subunit">
    <text evidence="1">Heterooligomer composed of large and small subunits.</text>
</comment>
<reference evidence="5" key="3">
    <citation type="submission" date="2020-02" db="EMBL/GenBank/DDBJ databases">
        <authorList>
            <person name="Sarangi A.N."/>
            <person name="Ghosh S."/>
            <person name="Mukherjee M."/>
            <person name="Tripathy S."/>
        </authorList>
    </citation>
    <scope>NUCLEOTIDE SEQUENCE</scope>
    <source>
        <strain evidence="5">BDU141951</strain>
    </source>
</reference>
<accession>A0A0C1UNX3</accession>
<comment type="similarity">
    <text evidence="1 2">Belongs to the XseA family.</text>
</comment>
<comment type="subcellular location">
    <subcellularLocation>
        <location evidence="1 2">Cytoplasm</location>
    </subcellularLocation>
</comment>
<dbReference type="InterPro" id="IPR025824">
    <property type="entry name" value="OB-fold_nuc-bd_dom"/>
</dbReference>
<gene>
    <name evidence="1 5" type="primary">xseA</name>
    <name evidence="5" type="ORF">QQ91_008140</name>
</gene>
<dbReference type="CDD" id="cd04489">
    <property type="entry name" value="ExoVII_LU_OBF"/>
    <property type="match status" value="1"/>
</dbReference>
<dbReference type="PANTHER" id="PTHR30008:SF0">
    <property type="entry name" value="EXODEOXYRIBONUCLEASE 7 LARGE SUBUNIT"/>
    <property type="match status" value="1"/>
</dbReference>
<dbReference type="HAMAP" id="MF_00378">
    <property type="entry name" value="Exonuc_7_L"/>
    <property type="match status" value="1"/>
</dbReference>
<sequence length="408" mass="45062">MSRIPVAVPDTALSVAGVTDYIQALLEQDPQLNRVWVMGEVSSASDRGGHIFFTLQDTEATAAIQAVVWRSQRSKLVTLPAAGEQVLLLGQIRVYPARGQYQLSTLQLLPAGAGLQALKRRQLQERLTAEGLFDEDLKRPLPDYPQRLAVVTSPQAAAWGDIQRTLQQRQPGMQVVLSPAIVQGVQAPKSIAQAIERASRTAQAELLIVARGGGAREDLDAFDDEQVVRAIATSPIPVVTGIGHERDETLADLAADVCAHTPTAAAECAVPHIADLWADHAARRQTVKEALQSAVQMHYEQVADLRRRLEQLRLDRQLDQERQRLAWHQQQLRQLVQYRLQAARQQCQYLAQTLQTLDPESVLKRGYAVVRAEGDRVIDHADQVTVGDQLQVQLARGTLTVEVKDRSS</sequence>
<comment type="caution">
    <text evidence="5">The sequence shown here is derived from an EMBL/GenBank/DDBJ whole genome shotgun (WGS) entry which is preliminary data.</text>
</comment>
<feature type="domain" description="OB-fold nucleic acid binding" evidence="4">
    <location>
        <begin position="13"/>
        <end position="105"/>
    </location>
</feature>
<dbReference type="PANTHER" id="PTHR30008">
    <property type="entry name" value="EXODEOXYRIBONUCLEASE 7 LARGE SUBUNIT"/>
    <property type="match status" value="1"/>
</dbReference>
<comment type="catalytic activity">
    <reaction evidence="1 2">
        <text>Exonucleolytic cleavage in either 5'- to 3'- or 3'- to 5'-direction to yield nucleoside 5'-phosphates.</text>
        <dbReference type="EC" id="3.1.11.6"/>
    </reaction>
</comment>
<evidence type="ECO:0000259" key="4">
    <source>
        <dbReference type="Pfam" id="PF13742"/>
    </source>
</evidence>
<dbReference type="GO" id="GO:0009318">
    <property type="term" value="C:exodeoxyribonuclease VII complex"/>
    <property type="evidence" value="ECO:0007669"/>
    <property type="project" value="UniProtKB-UniRule"/>
</dbReference>
<reference evidence="5" key="2">
    <citation type="journal article" date="2015" name="Genome Announc.">
        <title>Draft Genome Sequence of Filamentous Marine Cyanobacterium Lyngbya confervoides Strain BDU141951.</title>
        <authorList>
            <person name="Chandrababunaidu M.M."/>
            <person name="Sen D."/>
            <person name="Tripathy S."/>
        </authorList>
    </citation>
    <scope>NUCLEOTIDE SEQUENCE</scope>
    <source>
        <strain evidence="5">BDU141951</strain>
    </source>
</reference>
<evidence type="ECO:0000259" key="3">
    <source>
        <dbReference type="Pfam" id="PF02601"/>
    </source>
</evidence>
<proteinExistence type="inferred from homology"/>
<dbReference type="GO" id="GO:0008855">
    <property type="term" value="F:exodeoxyribonuclease VII activity"/>
    <property type="evidence" value="ECO:0007669"/>
    <property type="project" value="UniProtKB-UniRule"/>
</dbReference>
<keyword evidence="1 2" id="KW-0378">Hydrolase</keyword>
<protein>
    <recommendedName>
        <fullName evidence="1">Exodeoxyribonuclease 7 large subunit</fullName>
        <ecNumber evidence="1">3.1.11.6</ecNumber>
    </recommendedName>
    <alternativeName>
        <fullName evidence="1">Exodeoxyribonuclease VII large subunit</fullName>
        <shortName evidence="1">Exonuclease VII large subunit</shortName>
    </alternativeName>
</protein>
<feature type="domain" description="Exonuclease VII large subunit C-terminal" evidence="3">
    <location>
        <begin position="132"/>
        <end position="332"/>
    </location>
</feature>
<dbReference type="NCBIfam" id="TIGR00237">
    <property type="entry name" value="xseA"/>
    <property type="match status" value="1"/>
</dbReference>
<evidence type="ECO:0000313" key="5">
    <source>
        <dbReference type="EMBL" id="NEV67087.1"/>
    </source>
</evidence>
<dbReference type="Pfam" id="PF02601">
    <property type="entry name" value="Exonuc_VII_L"/>
    <property type="match status" value="1"/>
</dbReference>
<comment type="function">
    <text evidence="1">Bidirectionally degrades single-stranded DNA into large acid-insoluble oligonucleotides, which are then degraded further into small acid-soluble oligonucleotides.</text>
</comment>
<dbReference type="InterPro" id="IPR020579">
    <property type="entry name" value="Exonuc_VII_lsu_C"/>
</dbReference>
<keyword evidence="1 2" id="KW-0269">Exonuclease</keyword>
<dbReference type="Pfam" id="PF13742">
    <property type="entry name" value="tRNA_anti_2"/>
    <property type="match status" value="1"/>
</dbReference>
<dbReference type="AlphaFoldDB" id="A0A0C1UNX3"/>
<dbReference type="GO" id="GO:0003676">
    <property type="term" value="F:nucleic acid binding"/>
    <property type="evidence" value="ECO:0007669"/>
    <property type="project" value="InterPro"/>
</dbReference>
<keyword evidence="1 2" id="KW-0540">Nuclease</keyword>
<dbReference type="GO" id="GO:0006308">
    <property type="term" value="P:DNA catabolic process"/>
    <property type="evidence" value="ECO:0007669"/>
    <property type="project" value="UniProtKB-UniRule"/>
</dbReference>
<reference evidence="5" key="1">
    <citation type="submission" date="2014-11" db="EMBL/GenBank/DDBJ databases">
        <authorList>
            <person name="Malar M.C."/>
            <person name="Sen D."/>
            <person name="Tripathy S."/>
        </authorList>
    </citation>
    <scope>NUCLEOTIDE SEQUENCE</scope>
    <source>
        <strain evidence="5">BDU141951</strain>
    </source>
</reference>
<keyword evidence="1" id="KW-0963">Cytoplasm</keyword>
<organism evidence="5">
    <name type="scientific">Lyngbya confervoides BDU141951</name>
    <dbReference type="NCBI Taxonomy" id="1574623"/>
    <lineage>
        <taxon>Bacteria</taxon>
        <taxon>Bacillati</taxon>
        <taxon>Cyanobacteriota</taxon>
        <taxon>Cyanophyceae</taxon>
        <taxon>Oscillatoriophycideae</taxon>
        <taxon>Oscillatoriales</taxon>
        <taxon>Microcoleaceae</taxon>
        <taxon>Lyngbya</taxon>
    </lineage>
</organism>
<dbReference type="EMBL" id="JTHE02000003">
    <property type="protein sequence ID" value="NEV67087.1"/>
    <property type="molecule type" value="Genomic_DNA"/>
</dbReference>
<evidence type="ECO:0000256" key="1">
    <source>
        <dbReference type="HAMAP-Rule" id="MF_00378"/>
    </source>
</evidence>
<dbReference type="InterPro" id="IPR003753">
    <property type="entry name" value="Exonuc_VII_L"/>
</dbReference>
<evidence type="ECO:0000256" key="2">
    <source>
        <dbReference type="RuleBase" id="RU004355"/>
    </source>
</evidence>
<dbReference type="EC" id="3.1.11.6" evidence="1"/>
<name>A0A0C1UNX3_9CYAN</name>